<dbReference type="InterPro" id="IPR036179">
    <property type="entry name" value="Ig-like_dom_sf"/>
</dbReference>
<dbReference type="InterPro" id="IPR007110">
    <property type="entry name" value="Ig-like_dom"/>
</dbReference>
<dbReference type="InterPro" id="IPR051170">
    <property type="entry name" value="Neural/epithelial_adhesion"/>
</dbReference>
<evidence type="ECO:0000259" key="5">
    <source>
        <dbReference type="PROSITE" id="PS50835"/>
    </source>
</evidence>
<keyword evidence="3" id="KW-0393">Immunoglobulin domain</keyword>
<proteinExistence type="predicted"/>
<keyword evidence="2" id="KW-1015">Disulfide bond</keyword>
<evidence type="ECO:0000256" key="1">
    <source>
        <dbReference type="ARBA" id="ARBA00022737"/>
    </source>
</evidence>
<name>A0A7R9JQG4_TIMGE</name>
<dbReference type="InterPro" id="IPR013098">
    <property type="entry name" value="Ig_I-set"/>
</dbReference>
<accession>A0A7R9JQG4</accession>
<dbReference type="AlphaFoldDB" id="A0A7R9JQG4"/>
<dbReference type="EMBL" id="OE839489">
    <property type="protein sequence ID" value="CAD7587417.1"/>
    <property type="molecule type" value="Genomic_DNA"/>
</dbReference>
<feature type="compositionally biased region" description="Acidic residues" evidence="4">
    <location>
        <begin position="307"/>
        <end position="318"/>
    </location>
</feature>
<organism evidence="6">
    <name type="scientific">Timema genevievae</name>
    <name type="common">Walking stick</name>
    <dbReference type="NCBI Taxonomy" id="629358"/>
    <lineage>
        <taxon>Eukaryota</taxon>
        <taxon>Metazoa</taxon>
        <taxon>Ecdysozoa</taxon>
        <taxon>Arthropoda</taxon>
        <taxon>Hexapoda</taxon>
        <taxon>Insecta</taxon>
        <taxon>Pterygota</taxon>
        <taxon>Neoptera</taxon>
        <taxon>Polyneoptera</taxon>
        <taxon>Phasmatodea</taxon>
        <taxon>Timematodea</taxon>
        <taxon>Timematoidea</taxon>
        <taxon>Timematidae</taxon>
        <taxon>Timema</taxon>
    </lineage>
</organism>
<reference evidence="6" key="1">
    <citation type="submission" date="2020-11" db="EMBL/GenBank/DDBJ databases">
        <authorList>
            <person name="Tran Van P."/>
        </authorList>
    </citation>
    <scope>NUCLEOTIDE SEQUENCE</scope>
</reference>
<evidence type="ECO:0000256" key="4">
    <source>
        <dbReference type="SAM" id="MobiDB-lite"/>
    </source>
</evidence>
<evidence type="ECO:0000256" key="2">
    <source>
        <dbReference type="ARBA" id="ARBA00023157"/>
    </source>
</evidence>
<feature type="compositionally biased region" description="Basic residues" evidence="4">
    <location>
        <begin position="283"/>
        <end position="302"/>
    </location>
</feature>
<protein>
    <recommendedName>
        <fullName evidence="5">Ig-like domain-containing protein</fullName>
    </recommendedName>
</protein>
<sequence>MGRSFVGPPNDCLSTTGRGFSWDHPTIVSFQWDGVSWNHPTIVSLQRDGVFHGTTQRLSLYNGTGFFMEPPNDCLSPTGRGFMEPTNDCLSPTVKNGSWPSTLHPRNAIYDIWNIGLALRPVRQYDGETLLLNSIQRSDMGAYLCIASNGIPPSVSKRFIVQVHFHPLIKVSNQLVAAPVGSDVLIQCYVEASPRAMNSWYRDMGEKLIDSDKYSIEEILLNEYSLLMNLTIRNLERRDFGGYLCSSVNALGKVEGAVRLQELHLAPKTTILPSPAKPDVLKASRKKPTSHVHDKKKKKKKPKKDDLDDNSEEEEGMDDAGSGMVTTGSLVESRTMQTLLPSASRPPSWILHRNDVVNSSARARQLCLPVWGAVVATLVVVASLATRARC</sequence>
<evidence type="ECO:0000313" key="6">
    <source>
        <dbReference type="EMBL" id="CAD7587417.1"/>
    </source>
</evidence>
<gene>
    <name evidence="6" type="ORF">TGEB3V08_LOCUS1619</name>
</gene>
<dbReference type="PANTHER" id="PTHR12231:SF265">
    <property type="entry name" value="DPR-INTERACTING PROTEIN LAMBDA"/>
    <property type="match status" value="1"/>
</dbReference>
<dbReference type="Gene3D" id="2.60.40.10">
    <property type="entry name" value="Immunoglobulins"/>
    <property type="match status" value="2"/>
</dbReference>
<feature type="domain" description="Ig-like" evidence="5">
    <location>
        <begin position="167"/>
        <end position="261"/>
    </location>
</feature>
<dbReference type="Pfam" id="PF07679">
    <property type="entry name" value="I-set"/>
    <property type="match status" value="1"/>
</dbReference>
<dbReference type="SUPFAM" id="SSF48726">
    <property type="entry name" value="Immunoglobulin"/>
    <property type="match status" value="2"/>
</dbReference>
<feature type="region of interest" description="Disordered" evidence="4">
    <location>
        <begin position="274"/>
        <end position="325"/>
    </location>
</feature>
<dbReference type="PANTHER" id="PTHR12231">
    <property type="entry name" value="CTX-RELATED TYPE I TRANSMEMBRANE PROTEIN"/>
    <property type="match status" value="1"/>
</dbReference>
<dbReference type="InterPro" id="IPR013783">
    <property type="entry name" value="Ig-like_fold"/>
</dbReference>
<dbReference type="GO" id="GO:0043005">
    <property type="term" value="C:neuron projection"/>
    <property type="evidence" value="ECO:0007669"/>
    <property type="project" value="TreeGrafter"/>
</dbReference>
<dbReference type="PROSITE" id="PS50835">
    <property type="entry name" value="IG_LIKE"/>
    <property type="match status" value="1"/>
</dbReference>
<dbReference type="SMART" id="SM00409">
    <property type="entry name" value="IG"/>
    <property type="match status" value="2"/>
</dbReference>
<dbReference type="InterPro" id="IPR003599">
    <property type="entry name" value="Ig_sub"/>
</dbReference>
<keyword evidence="1" id="KW-0677">Repeat</keyword>
<evidence type="ECO:0000256" key="3">
    <source>
        <dbReference type="ARBA" id="ARBA00023319"/>
    </source>
</evidence>